<organism evidence="2 3">
    <name type="scientific">Candidatus Southlakia epibionticum</name>
    <dbReference type="NCBI Taxonomy" id="3043284"/>
    <lineage>
        <taxon>Bacteria</taxon>
        <taxon>Candidatus Saccharimonadota</taxon>
        <taxon>Candidatus Saccharimonadia</taxon>
        <taxon>Candidatus Saccharimonadales</taxon>
        <taxon>Candidatus Saccharimonadaceae</taxon>
        <taxon>Candidatus Southlakia</taxon>
    </lineage>
</organism>
<dbReference type="InterPro" id="IPR029057">
    <property type="entry name" value="PRTase-like"/>
</dbReference>
<dbReference type="InterPro" id="IPR051910">
    <property type="entry name" value="ComF/GntX_DNA_util-trans"/>
</dbReference>
<name>A0ABY8WU92_9BACT</name>
<dbReference type="SUPFAM" id="SSF53271">
    <property type="entry name" value="PRTase-like"/>
    <property type="match status" value="1"/>
</dbReference>
<protein>
    <submittedName>
        <fullName evidence="2">ComF family protein</fullName>
    </submittedName>
</protein>
<dbReference type="PANTHER" id="PTHR47505:SF1">
    <property type="entry name" value="DNA UTILIZATION PROTEIN YHGH"/>
    <property type="match status" value="1"/>
</dbReference>
<dbReference type="CDD" id="cd06223">
    <property type="entry name" value="PRTases_typeI"/>
    <property type="match status" value="1"/>
</dbReference>
<dbReference type="Proteomes" id="UP001177295">
    <property type="component" value="Chromosome"/>
</dbReference>
<evidence type="ECO:0000313" key="2">
    <source>
        <dbReference type="EMBL" id="WIO45666.1"/>
    </source>
</evidence>
<reference evidence="2 3" key="1">
    <citation type="journal article" date="2023" name="Cell">
        <title>Genetic manipulation of Patescibacteria provides mechanistic insights into microbial dark matter and the epibiotic lifestyle.</title>
        <authorList>
            <person name="Wang Y."/>
            <person name="Gallagher L.A."/>
            <person name="Andrade P.A."/>
            <person name="Liu A."/>
            <person name="Humphreys I.R."/>
            <person name="Turkarslan S."/>
            <person name="Cutler K.J."/>
            <person name="Arrieta-Ortiz M.L."/>
            <person name="Li Y."/>
            <person name="Radey M.C."/>
            <person name="McLean J.S."/>
            <person name="Cong Q."/>
            <person name="Baker D."/>
            <person name="Baliga N.S."/>
            <person name="Peterson S.B."/>
            <person name="Mougous J.D."/>
        </authorList>
    </citation>
    <scope>NUCLEOTIDE SEQUENCE [LARGE SCALE GENOMIC DNA]</scope>
    <source>
        <strain evidence="2 3">ML1</strain>
    </source>
</reference>
<dbReference type="Gene3D" id="3.40.50.2020">
    <property type="match status" value="1"/>
</dbReference>
<sequence length="224" mass="24867">MKTSLLDIFAPHYCCSCGMIGAILCDNCKNNIIDNRYSGCIACGKPVARHGLCRRCRTPFARAWCIGERANVLKVLINQYKFERARAAKHAIVDLFDAVLPPLPDDVTVVPVPTISSHIRQRGYDHMALVARGFARRRQLSYRAVIQRASNTVQHGVTRAVRLHQARQAFECGDVPPGIYLLVDDVYTTGATVRYAADVLLRAGATEVWIAVVSRQPFSRTANV</sequence>
<comment type="similarity">
    <text evidence="1">Belongs to the ComF/GntX family.</text>
</comment>
<dbReference type="InterPro" id="IPR000836">
    <property type="entry name" value="PRTase_dom"/>
</dbReference>
<proteinExistence type="inferred from homology"/>
<evidence type="ECO:0000256" key="1">
    <source>
        <dbReference type="ARBA" id="ARBA00008007"/>
    </source>
</evidence>
<gene>
    <name evidence="2" type="ORF">SEML1_0021</name>
</gene>
<dbReference type="RefSeq" id="WP_376754042.1">
    <property type="nucleotide sequence ID" value="NZ_CP124550.1"/>
</dbReference>
<keyword evidence="3" id="KW-1185">Reference proteome</keyword>
<dbReference type="EMBL" id="CP124550">
    <property type="protein sequence ID" value="WIO45666.1"/>
    <property type="molecule type" value="Genomic_DNA"/>
</dbReference>
<evidence type="ECO:0000313" key="3">
    <source>
        <dbReference type="Proteomes" id="UP001177295"/>
    </source>
</evidence>
<dbReference type="PANTHER" id="PTHR47505">
    <property type="entry name" value="DNA UTILIZATION PROTEIN YHGH"/>
    <property type="match status" value="1"/>
</dbReference>
<accession>A0ABY8WU92</accession>